<proteinExistence type="predicted"/>
<evidence type="ECO:0000313" key="2">
    <source>
        <dbReference type="Proteomes" id="UP000834106"/>
    </source>
</evidence>
<accession>A0AAD2DQN9</accession>
<gene>
    <name evidence="1" type="ORF">FPE_LOCUS10129</name>
</gene>
<organism evidence="1 2">
    <name type="scientific">Fraxinus pennsylvanica</name>
    <dbReference type="NCBI Taxonomy" id="56036"/>
    <lineage>
        <taxon>Eukaryota</taxon>
        <taxon>Viridiplantae</taxon>
        <taxon>Streptophyta</taxon>
        <taxon>Embryophyta</taxon>
        <taxon>Tracheophyta</taxon>
        <taxon>Spermatophyta</taxon>
        <taxon>Magnoliopsida</taxon>
        <taxon>eudicotyledons</taxon>
        <taxon>Gunneridae</taxon>
        <taxon>Pentapetalae</taxon>
        <taxon>asterids</taxon>
        <taxon>lamiids</taxon>
        <taxon>Lamiales</taxon>
        <taxon>Oleaceae</taxon>
        <taxon>Oleeae</taxon>
        <taxon>Fraxinus</taxon>
    </lineage>
</organism>
<dbReference type="AlphaFoldDB" id="A0AAD2DQN9"/>
<evidence type="ECO:0000313" key="1">
    <source>
        <dbReference type="EMBL" id="CAI9762699.1"/>
    </source>
</evidence>
<dbReference type="Proteomes" id="UP000834106">
    <property type="component" value="Chromosome 6"/>
</dbReference>
<sequence>MYKSNYSEGVDDDVDSNSDSGCNRMSWKWTQSGSVAECGFQKLKKPDVSMLLNGSWVVVAGDSQASDYSVTVDEIGMKLDFMWALYVRNLTNLMLEFKGNKDYPDVILMGAGLWDMLLVNNATEYGISLSALKDLVLALLPVFRNTDSIDRKANLRVFGLNGNVAHRFSVARKEQDQAVDKSVGSLTHSIEVEDTKRVHRSPSHYEGREAEEAELGTWLLKTPNSPCQ</sequence>
<keyword evidence="2" id="KW-1185">Reference proteome</keyword>
<name>A0AAD2DQN9_9LAMI</name>
<reference evidence="1" key="1">
    <citation type="submission" date="2023-05" db="EMBL/GenBank/DDBJ databases">
        <authorList>
            <person name="Huff M."/>
        </authorList>
    </citation>
    <scope>NUCLEOTIDE SEQUENCE</scope>
</reference>
<dbReference type="EMBL" id="OU503041">
    <property type="protein sequence ID" value="CAI9762699.1"/>
    <property type="molecule type" value="Genomic_DNA"/>
</dbReference>
<protein>
    <submittedName>
        <fullName evidence="1">Uncharacterized protein</fullName>
    </submittedName>
</protein>